<protein>
    <recommendedName>
        <fullName evidence="5">Calcium-binding protein</fullName>
    </recommendedName>
</protein>
<dbReference type="Proteomes" id="UP000704176">
    <property type="component" value="Unassembled WGS sequence"/>
</dbReference>
<evidence type="ECO:0008006" key="5">
    <source>
        <dbReference type="Google" id="ProtNLM"/>
    </source>
</evidence>
<evidence type="ECO:0000313" key="3">
    <source>
        <dbReference type="EMBL" id="MBZ6074987.1"/>
    </source>
</evidence>
<organism evidence="3 4">
    <name type="scientific">Microvirga puerhi</name>
    <dbReference type="NCBI Taxonomy" id="2876078"/>
    <lineage>
        <taxon>Bacteria</taxon>
        <taxon>Pseudomonadati</taxon>
        <taxon>Pseudomonadota</taxon>
        <taxon>Alphaproteobacteria</taxon>
        <taxon>Hyphomicrobiales</taxon>
        <taxon>Methylobacteriaceae</taxon>
        <taxon>Microvirga</taxon>
    </lineage>
</organism>
<dbReference type="RefSeq" id="WP_224311032.1">
    <property type="nucleotide sequence ID" value="NZ_JAIRBM010000001.1"/>
</dbReference>
<dbReference type="InterPro" id="IPR050557">
    <property type="entry name" value="RTX_toxin/Mannuronan_C5-epim"/>
</dbReference>
<dbReference type="PANTHER" id="PTHR38340">
    <property type="entry name" value="S-LAYER PROTEIN"/>
    <property type="match status" value="1"/>
</dbReference>
<keyword evidence="4" id="KW-1185">Reference proteome</keyword>
<dbReference type="InterPro" id="IPR011049">
    <property type="entry name" value="Serralysin-like_metalloprot_C"/>
</dbReference>
<name>A0ABS7VHL6_9HYPH</name>
<proteinExistence type="predicted"/>
<dbReference type="EMBL" id="JAIRBM010000001">
    <property type="protein sequence ID" value="MBZ6074987.1"/>
    <property type="molecule type" value="Genomic_DNA"/>
</dbReference>
<dbReference type="PRINTS" id="PR00313">
    <property type="entry name" value="CABNDNGRPT"/>
</dbReference>
<accession>A0ABS7VHL6</accession>
<gene>
    <name evidence="3" type="ORF">K9B37_01575</name>
</gene>
<comment type="caution">
    <text evidence="3">The sequence shown here is derived from an EMBL/GenBank/DDBJ whole genome shotgun (WGS) entry which is preliminary data.</text>
</comment>
<dbReference type="InterPro" id="IPR001343">
    <property type="entry name" value="Hemolysn_Ca-bd"/>
</dbReference>
<evidence type="ECO:0000313" key="4">
    <source>
        <dbReference type="Proteomes" id="UP000704176"/>
    </source>
</evidence>
<keyword evidence="2" id="KW-0964">Secreted</keyword>
<dbReference type="PANTHER" id="PTHR38340:SF1">
    <property type="entry name" value="S-LAYER PROTEIN"/>
    <property type="match status" value="1"/>
</dbReference>
<evidence type="ECO:0000256" key="2">
    <source>
        <dbReference type="ARBA" id="ARBA00022525"/>
    </source>
</evidence>
<reference evidence="3 4" key="1">
    <citation type="submission" date="2021-09" db="EMBL/GenBank/DDBJ databases">
        <title>The complete genome sequence of a new microorganism.</title>
        <authorList>
            <person name="Zi Z."/>
        </authorList>
    </citation>
    <scope>NUCLEOTIDE SEQUENCE [LARGE SCALE GENOMIC DNA]</scope>
    <source>
        <strain evidence="3 4">WGZ8</strain>
    </source>
</reference>
<dbReference type="SUPFAM" id="SSF51120">
    <property type="entry name" value="beta-Roll"/>
    <property type="match status" value="2"/>
</dbReference>
<sequence>MALTVTKIEGGYYVSSNGPDDITDQTVSAALAGATLGGNDHLDLKSNSSHNLITSGGGDDLITGFLQVGGVIDAGAGQDTLTLLFNPGSTATETLLLGDGNDRVQISTPQEFQAEAHRNIVIYGGNGDDTVTGSVDDGDWVYGGSGNDTIVLGGTFRQALTNEYISWKYDDVFNRAYGDDGNDTIVGGKGYDLIYGGAGNDEIHGGSNYLAPPNSGDVIRYTGDRLFGDAGNDKLYGEVGNDSLDGGTGADLLYGGTGNDVLLGGAGNDLLAGGAGRDVLTGGLGSDSFVFDTSPKTANIDTIKDFNARFDTFRLENSIFKALGPVGHLTADAFTVGKVAVDAEDRIVYDRTTGKLYYDKDGVGGAAQVQIAILTNKAALTAADFLVV</sequence>
<dbReference type="PROSITE" id="PS00330">
    <property type="entry name" value="HEMOLYSIN_CALCIUM"/>
    <property type="match status" value="3"/>
</dbReference>
<comment type="subcellular location">
    <subcellularLocation>
        <location evidence="1">Secreted</location>
    </subcellularLocation>
</comment>
<dbReference type="Gene3D" id="2.160.20.160">
    <property type="match status" value="1"/>
</dbReference>
<dbReference type="InterPro" id="IPR018511">
    <property type="entry name" value="Hemolysin-typ_Ca-bd_CS"/>
</dbReference>
<evidence type="ECO:0000256" key="1">
    <source>
        <dbReference type="ARBA" id="ARBA00004613"/>
    </source>
</evidence>
<dbReference type="Pfam" id="PF00353">
    <property type="entry name" value="HemolysinCabind"/>
    <property type="match status" value="4"/>
</dbReference>
<dbReference type="Gene3D" id="2.150.10.10">
    <property type="entry name" value="Serralysin-like metalloprotease, C-terminal"/>
    <property type="match status" value="1"/>
</dbReference>